<accession>A0A4S2MTD4</accession>
<evidence type="ECO:0000256" key="2">
    <source>
        <dbReference type="SAM" id="MobiDB-lite"/>
    </source>
</evidence>
<evidence type="ECO:0000313" key="4">
    <source>
        <dbReference type="Proteomes" id="UP000298138"/>
    </source>
</evidence>
<keyword evidence="4" id="KW-1185">Reference proteome</keyword>
<reference evidence="3 4" key="1">
    <citation type="submission" date="2019-04" db="EMBL/GenBank/DDBJ databases">
        <title>Comparative genomics and transcriptomics to analyze fruiting body development in filamentous ascomycetes.</title>
        <authorList>
            <consortium name="DOE Joint Genome Institute"/>
            <person name="Lutkenhaus R."/>
            <person name="Traeger S."/>
            <person name="Breuer J."/>
            <person name="Kuo A."/>
            <person name="Lipzen A."/>
            <person name="Pangilinan J."/>
            <person name="Dilworth D."/>
            <person name="Sandor L."/>
            <person name="Poggeler S."/>
            <person name="Barry K."/>
            <person name="Grigoriev I.V."/>
            <person name="Nowrousian M."/>
        </authorList>
    </citation>
    <scope>NUCLEOTIDE SEQUENCE [LARGE SCALE GENOMIC DNA]</scope>
    <source>
        <strain evidence="3 4">CBS 389.68</strain>
    </source>
</reference>
<dbReference type="InParanoid" id="A0A4S2MTD4"/>
<keyword evidence="1" id="KW-0175">Coiled coil</keyword>
<feature type="compositionally biased region" description="Low complexity" evidence="2">
    <location>
        <begin position="140"/>
        <end position="158"/>
    </location>
</feature>
<dbReference type="EMBL" id="ML220129">
    <property type="protein sequence ID" value="TGZ79769.1"/>
    <property type="molecule type" value="Genomic_DNA"/>
</dbReference>
<dbReference type="AlphaFoldDB" id="A0A4S2MTD4"/>
<feature type="compositionally biased region" description="Polar residues" evidence="2">
    <location>
        <begin position="94"/>
        <end position="103"/>
    </location>
</feature>
<dbReference type="Proteomes" id="UP000298138">
    <property type="component" value="Unassembled WGS sequence"/>
</dbReference>
<sequence>MGRNTTSRSRYSTTTPDGLDSIPNTKRRNRSSSIIPTVGAPRRSRRGTSVQPEASGRDGDTPIPVTLGLVDGNIPDDEDEEKEKMIKPEPITTPPRSLSPSNQNLPTNSPHHILAHRPNPFNTTTLSTSLLDTINSHFFSSSTEPSQPSTTSTNTKSSILVTENRRLRLQVQSQTNTISELSQHLEDLEMRNEELENMVRARKGEMERGQELERMVKQLTAEIGEMEGKVRGLEGVVERLKAMVGEAERVLGMEGN</sequence>
<proteinExistence type="predicted"/>
<protein>
    <submittedName>
        <fullName evidence="3">Uncharacterized protein</fullName>
    </submittedName>
</protein>
<evidence type="ECO:0000313" key="3">
    <source>
        <dbReference type="EMBL" id="TGZ79769.1"/>
    </source>
</evidence>
<name>A0A4S2MTD4_9PEZI</name>
<dbReference type="Gene3D" id="1.20.5.170">
    <property type="match status" value="1"/>
</dbReference>
<gene>
    <name evidence="3" type="ORF">EX30DRAFT_396837</name>
</gene>
<feature type="region of interest" description="Disordered" evidence="2">
    <location>
        <begin position="139"/>
        <end position="159"/>
    </location>
</feature>
<feature type="region of interest" description="Disordered" evidence="2">
    <location>
        <begin position="1"/>
        <end position="103"/>
    </location>
</feature>
<feature type="coiled-coil region" evidence="1">
    <location>
        <begin position="171"/>
        <end position="229"/>
    </location>
</feature>
<evidence type="ECO:0000256" key="1">
    <source>
        <dbReference type="SAM" id="Coils"/>
    </source>
</evidence>
<organism evidence="3 4">
    <name type="scientific">Ascodesmis nigricans</name>
    <dbReference type="NCBI Taxonomy" id="341454"/>
    <lineage>
        <taxon>Eukaryota</taxon>
        <taxon>Fungi</taxon>
        <taxon>Dikarya</taxon>
        <taxon>Ascomycota</taxon>
        <taxon>Pezizomycotina</taxon>
        <taxon>Pezizomycetes</taxon>
        <taxon>Pezizales</taxon>
        <taxon>Ascodesmidaceae</taxon>
        <taxon>Ascodesmis</taxon>
    </lineage>
</organism>
<feature type="compositionally biased region" description="Low complexity" evidence="2">
    <location>
        <begin position="1"/>
        <end position="15"/>
    </location>
</feature>